<dbReference type="Pfam" id="PF01535">
    <property type="entry name" value="PPR"/>
    <property type="match status" value="1"/>
</dbReference>
<dbReference type="PANTHER" id="PTHR47939">
    <property type="entry name" value="MEMBRANE-ASSOCIATED SALT-INDUCIBLE PROTEIN-LIKE"/>
    <property type="match status" value="1"/>
</dbReference>
<feature type="repeat" description="PPR" evidence="4">
    <location>
        <begin position="44"/>
        <end position="78"/>
    </location>
</feature>
<dbReference type="Pfam" id="PF13041">
    <property type="entry name" value="PPR_2"/>
    <property type="match status" value="1"/>
</dbReference>
<dbReference type="Gramene" id="TraesCS1A03G0178300.1">
    <property type="protein sequence ID" value="TraesCS1A03G0178300.1.CDS"/>
    <property type="gene ID" value="TraesCS1A03G0178300"/>
</dbReference>
<dbReference type="STRING" id="4565.A0A3B5XV20"/>
<dbReference type="PANTHER" id="PTHR47939:SF13">
    <property type="entry name" value="OS03G0201400 PROTEIN"/>
    <property type="match status" value="1"/>
</dbReference>
<accession>A0A3B5XV20</accession>
<dbReference type="InterPro" id="IPR002885">
    <property type="entry name" value="PPR_rpt"/>
</dbReference>
<proteinExistence type="inferred from homology"/>
<dbReference type="OrthoDB" id="661496at2759"/>
<feature type="repeat" description="PPR" evidence="4">
    <location>
        <begin position="79"/>
        <end position="113"/>
    </location>
</feature>
<reference evidence="5" key="2">
    <citation type="submission" date="2018-10" db="UniProtKB">
        <authorList>
            <consortium name="EnsemblPlants"/>
        </authorList>
    </citation>
    <scope>IDENTIFICATION</scope>
</reference>
<dbReference type="InterPro" id="IPR011990">
    <property type="entry name" value="TPR-like_helical_dom_sf"/>
</dbReference>
<dbReference type="Gramene" id="TraesRN1A0100200600.1">
    <property type="protein sequence ID" value="TraesRN1A0100200600.1"/>
    <property type="gene ID" value="TraesRN1A0100200600"/>
</dbReference>
<dbReference type="Gramene" id="TraesCS1A02G072986.1">
    <property type="protein sequence ID" value="TraesCS1A02G072986.1"/>
    <property type="gene ID" value="TraesCS1A02G072986"/>
</dbReference>
<dbReference type="PROSITE" id="PS51375">
    <property type="entry name" value="PPR"/>
    <property type="match status" value="2"/>
</dbReference>
<dbReference type="EnsemblPlants" id="TraesCS1A02G072986.1">
    <property type="protein sequence ID" value="TraesCS1A02G072986.1"/>
    <property type="gene ID" value="TraesCS1A02G072986"/>
</dbReference>
<evidence type="ECO:0000313" key="5">
    <source>
        <dbReference type="EnsemblPlants" id="TraesCS1A02G072986.1"/>
    </source>
</evidence>
<evidence type="ECO:0000256" key="3">
    <source>
        <dbReference type="ARBA" id="ARBA00022946"/>
    </source>
</evidence>
<comment type="similarity">
    <text evidence="1">Belongs to the PPR family. P subfamily.</text>
</comment>
<dbReference type="Gene3D" id="1.25.40.10">
    <property type="entry name" value="Tetratricopeptide repeat domain"/>
    <property type="match status" value="1"/>
</dbReference>
<evidence type="ECO:0000313" key="6">
    <source>
        <dbReference type="Proteomes" id="UP000019116"/>
    </source>
</evidence>
<sequence length="216" mass="23851">MVESGTTVSISTYGIILGELCRNNCTEEAIILFHKLGAMNVKFDITIFNTMIDAMYKVRRREEANILFAAISANGLVPNASTYRIMITNLLKEGSMEEADHMFSSMETSGYAPSSVLLNAIIRMLLEKGEIVKAGNYLSKVDGKSISLEASTSLLMWHLFSTEGKYHEQIKSLPERANGSLMKGFLRLLMLCSFSGHSSSYRSLILYAVSSTDGDC</sequence>
<dbReference type="Proteomes" id="UP000019116">
    <property type="component" value="Chromosome 1A"/>
</dbReference>
<name>A0A3B5XV20_WHEAT</name>
<dbReference type="InterPro" id="IPR050667">
    <property type="entry name" value="PPR-containing_protein"/>
</dbReference>
<evidence type="ECO:0000256" key="2">
    <source>
        <dbReference type="ARBA" id="ARBA00022737"/>
    </source>
</evidence>
<keyword evidence="6" id="KW-1185">Reference proteome</keyword>
<keyword evidence="2" id="KW-0677">Repeat</keyword>
<dbReference type="SMR" id="A0A3B5XV20"/>
<dbReference type="NCBIfam" id="TIGR00756">
    <property type="entry name" value="PPR"/>
    <property type="match status" value="1"/>
</dbReference>
<dbReference type="GO" id="GO:0003729">
    <property type="term" value="F:mRNA binding"/>
    <property type="evidence" value="ECO:0000318"/>
    <property type="project" value="GO_Central"/>
</dbReference>
<protein>
    <recommendedName>
        <fullName evidence="7">Pentacotripeptide-repeat region of PRORP domain-containing protein</fullName>
    </recommendedName>
</protein>
<evidence type="ECO:0000256" key="4">
    <source>
        <dbReference type="PROSITE-ProRule" id="PRU00708"/>
    </source>
</evidence>
<reference evidence="5" key="1">
    <citation type="submission" date="2018-08" db="EMBL/GenBank/DDBJ databases">
        <authorList>
            <person name="Rossello M."/>
        </authorList>
    </citation>
    <scope>NUCLEOTIDE SEQUENCE [LARGE SCALE GENOMIC DNA]</scope>
    <source>
        <strain evidence="5">cv. Chinese Spring</strain>
    </source>
</reference>
<evidence type="ECO:0008006" key="7">
    <source>
        <dbReference type="Google" id="ProtNLM"/>
    </source>
</evidence>
<evidence type="ECO:0000256" key="1">
    <source>
        <dbReference type="ARBA" id="ARBA00007626"/>
    </source>
</evidence>
<organism evidence="5">
    <name type="scientific">Triticum aestivum</name>
    <name type="common">Wheat</name>
    <dbReference type="NCBI Taxonomy" id="4565"/>
    <lineage>
        <taxon>Eukaryota</taxon>
        <taxon>Viridiplantae</taxon>
        <taxon>Streptophyta</taxon>
        <taxon>Embryophyta</taxon>
        <taxon>Tracheophyta</taxon>
        <taxon>Spermatophyta</taxon>
        <taxon>Magnoliopsida</taxon>
        <taxon>Liliopsida</taxon>
        <taxon>Poales</taxon>
        <taxon>Poaceae</taxon>
        <taxon>BOP clade</taxon>
        <taxon>Pooideae</taxon>
        <taxon>Triticodae</taxon>
        <taxon>Triticeae</taxon>
        <taxon>Triticinae</taxon>
        <taxon>Triticum</taxon>
    </lineage>
</organism>
<dbReference type="AlphaFoldDB" id="A0A3B5XV20"/>
<keyword evidence="3" id="KW-0809">Transit peptide</keyword>